<evidence type="ECO:0000256" key="2">
    <source>
        <dbReference type="ARBA" id="ARBA00022803"/>
    </source>
</evidence>
<dbReference type="InterPro" id="IPR013105">
    <property type="entry name" value="TPR_2"/>
</dbReference>
<organism evidence="3">
    <name type="scientific">hydrothermal vent metagenome</name>
    <dbReference type="NCBI Taxonomy" id="652676"/>
    <lineage>
        <taxon>unclassified sequences</taxon>
        <taxon>metagenomes</taxon>
        <taxon>ecological metagenomes</taxon>
    </lineage>
</organism>
<protein>
    <submittedName>
        <fullName evidence="3">Uncharacterized protein</fullName>
    </submittedName>
</protein>
<name>A0A3B1CR87_9ZZZZ</name>
<dbReference type="PROSITE" id="PS50005">
    <property type="entry name" value="TPR"/>
    <property type="match status" value="1"/>
</dbReference>
<evidence type="ECO:0000313" key="3">
    <source>
        <dbReference type="EMBL" id="VAX29001.1"/>
    </source>
</evidence>
<dbReference type="Gene3D" id="1.25.40.10">
    <property type="entry name" value="Tetratricopeptide repeat domain"/>
    <property type="match status" value="1"/>
</dbReference>
<dbReference type="Pfam" id="PF07719">
    <property type="entry name" value="TPR_2"/>
    <property type="match status" value="1"/>
</dbReference>
<gene>
    <name evidence="3" type="ORF">MNBD_IGNAVI01-3087</name>
</gene>
<dbReference type="EMBL" id="UOGD01000434">
    <property type="protein sequence ID" value="VAX29001.1"/>
    <property type="molecule type" value="Genomic_DNA"/>
</dbReference>
<accession>A0A3B1CR87</accession>
<dbReference type="SUPFAM" id="SSF48452">
    <property type="entry name" value="TPR-like"/>
    <property type="match status" value="1"/>
</dbReference>
<proteinExistence type="predicted"/>
<dbReference type="InterPro" id="IPR019734">
    <property type="entry name" value="TPR_rpt"/>
</dbReference>
<keyword evidence="1" id="KW-0677">Repeat</keyword>
<keyword evidence="2" id="KW-0802">TPR repeat</keyword>
<sequence length="158" mass="18815">MNEMLGNQYYLSERYKEASEQYEKALLINPTNYSIKKKLIICYLQIGDLQMALKIFTSLISENIQVLLNCNLDCENCPCQQKIYELENYPAELSEKEKLEMLGILWLYCDIYNSRKYFSKLKKLEPNDPLFNKISQQINHNLSQNYEEKQNARKRNFS</sequence>
<evidence type="ECO:0000256" key="1">
    <source>
        <dbReference type="ARBA" id="ARBA00022737"/>
    </source>
</evidence>
<dbReference type="AlphaFoldDB" id="A0A3B1CR87"/>
<reference evidence="3" key="1">
    <citation type="submission" date="2018-06" db="EMBL/GenBank/DDBJ databases">
        <authorList>
            <person name="Zhirakovskaya E."/>
        </authorList>
    </citation>
    <scope>NUCLEOTIDE SEQUENCE</scope>
</reference>
<dbReference type="InterPro" id="IPR011990">
    <property type="entry name" value="TPR-like_helical_dom_sf"/>
</dbReference>